<dbReference type="GO" id="GO:0004549">
    <property type="term" value="F:tRNA-specific ribonuclease activity"/>
    <property type="evidence" value="ECO:0007669"/>
    <property type="project" value="InterPro"/>
</dbReference>
<evidence type="ECO:0000313" key="3">
    <source>
        <dbReference type="Proteomes" id="UP000030949"/>
    </source>
</evidence>
<dbReference type="Proteomes" id="UP000030949">
    <property type="component" value="Unassembled WGS sequence"/>
</dbReference>
<evidence type="ECO:0000313" key="2">
    <source>
        <dbReference type="EMBL" id="KKK07916.1"/>
    </source>
</evidence>
<comment type="caution">
    <text evidence="2">The sequence shown here is derived from an EMBL/GenBank/DDBJ whole genome shotgun (WGS) entry which is preliminary data.</text>
</comment>
<dbReference type="EMBL" id="JQGJ02000009">
    <property type="protein sequence ID" value="KKK07916.1"/>
    <property type="molecule type" value="Genomic_DNA"/>
</dbReference>
<dbReference type="InterPro" id="IPR040559">
    <property type="entry name" value="CdiA_C"/>
</dbReference>
<proteinExistence type="predicted"/>
<evidence type="ECO:0000259" key="1">
    <source>
        <dbReference type="Pfam" id="PF18451"/>
    </source>
</evidence>
<organism evidence="2 3">
    <name type="scientific">Pseudomonas frederiksbergensis</name>
    <dbReference type="NCBI Taxonomy" id="104087"/>
    <lineage>
        <taxon>Bacteria</taxon>
        <taxon>Pseudomonadati</taxon>
        <taxon>Pseudomonadota</taxon>
        <taxon>Gammaproteobacteria</taxon>
        <taxon>Pseudomonadales</taxon>
        <taxon>Pseudomonadaceae</taxon>
        <taxon>Pseudomonas</taxon>
    </lineage>
</organism>
<dbReference type="InterPro" id="IPR033806">
    <property type="entry name" value="CDI_toxin_Bp1026b-like"/>
</dbReference>
<gene>
    <name evidence="2" type="ORF">JZ00_30885</name>
</gene>
<dbReference type="Pfam" id="PF18451">
    <property type="entry name" value="CdiA_C"/>
    <property type="match status" value="1"/>
</dbReference>
<sequence>MKGEAEIPPPNAPPDMVRSIQRQNEAAKEFAKAGYDVEQLPNQGKKGESRPDLRINGELADVYSPTSTSPISVLKTVGYKVQKQADNIVINLADSPLSIEAIESALKLSPIKNLKRLFLMKGDNKRVIEID</sequence>
<dbReference type="CDD" id="cd13442">
    <property type="entry name" value="CDI_toxin_Bp1026b-like"/>
    <property type="match status" value="1"/>
</dbReference>
<dbReference type="AlphaFoldDB" id="A0A0U1PQI6"/>
<reference evidence="2 3" key="1">
    <citation type="submission" date="2015-03" db="EMBL/GenBank/DDBJ databases">
        <title>Pseudomonas frederiksbergensis hydrocarbon degrader.</title>
        <authorList>
            <person name="Brown L.M."/>
            <person name="Ruiz O.N."/>
            <person name="Mueller S."/>
            <person name="Gunasekera T.S."/>
        </authorList>
    </citation>
    <scope>NUCLEOTIDE SEQUENCE [LARGE SCALE GENOMIC DNA]</scope>
    <source>
        <strain evidence="2 3">SI8</strain>
    </source>
</reference>
<protein>
    <recommendedName>
        <fullName evidence="1">tRNA nuclease CdiA C-terminal domain-containing protein</fullName>
    </recommendedName>
</protein>
<dbReference type="Gene3D" id="3.40.1350.120">
    <property type="match status" value="1"/>
</dbReference>
<accession>A0A0U1PQI6</accession>
<feature type="domain" description="tRNA nuclease CdiA C-terminal" evidence="1">
    <location>
        <begin position="50"/>
        <end position="125"/>
    </location>
</feature>
<name>A0A0U1PQI6_9PSED</name>